<proteinExistence type="inferred from homology"/>
<evidence type="ECO:0000313" key="7">
    <source>
        <dbReference type="Proteomes" id="UP000321051"/>
    </source>
</evidence>
<dbReference type="GO" id="GO:0005829">
    <property type="term" value="C:cytosol"/>
    <property type="evidence" value="ECO:0007669"/>
    <property type="project" value="TreeGrafter"/>
</dbReference>
<dbReference type="RefSeq" id="WP_094907659.1">
    <property type="nucleotide sequence ID" value="NZ_BJUN01000002.1"/>
</dbReference>
<dbReference type="FunFam" id="1.10.10.10:FF:000001">
    <property type="entry name" value="LysR family transcriptional regulator"/>
    <property type="match status" value="1"/>
</dbReference>
<dbReference type="SUPFAM" id="SSF53850">
    <property type="entry name" value="Periplasmic binding protein-like II"/>
    <property type="match status" value="1"/>
</dbReference>
<sequence>MDYRQLIYFMEAARLESITRAAEHLYVTQPTISKMLRQLEEEWSVTLFDRSRKKLTLTDAGAVMLEQAKKIRHAYHGLEHELDALRGLKRGQLRIGLPPILSSSFFTRVIAPFHEKYPEITLHLEENGSKKIEEALLHGDLDVGAVVLPTEESFFHIHPFIDEPLQVVLPSRHALAVQSSVGLAELNRERFLLFNQDFSLRQQIIAACRDIGFMPNILSESSQWDFIEKMVASGLGITLLPESICRELGGQVIIRPLSGETLRWRLGLIWHREHYLSFIAKEWLDFSIPVLSQMGQEH</sequence>
<dbReference type="GO" id="GO:0003677">
    <property type="term" value="F:DNA binding"/>
    <property type="evidence" value="ECO:0007669"/>
    <property type="project" value="UniProtKB-KW"/>
</dbReference>
<dbReference type="InterPro" id="IPR005119">
    <property type="entry name" value="LysR_subst-bd"/>
</dbReference>
<keyword evidence="3" id="KW-0238">DNA-binding</keyword>
<dbReference type="Proteomes" id="UP000321051">
    <property type="component" value="Unassembled WGS sequence"/>
</dbReference>
<dbReference type="InterPro" id="IPR050950">
    <property type="entry name" value="HTH-type_LysR_regulators"/>
</dbReference>
<dbReference type="Gene3D" id="3.40.190.290">
    <property type="match status" value="1"/>
</dbReference>
<evidence type="ECO:0000256" key="2">
    <source>
        <dbReference type="ARBA" id="ARBA00023015"/>
    </source>
</evidence>
<dbReference type="PROSITE" id="PS50931">
    <property type="entry name" value="HTH_LYSR"/>
    <property type="match status" value="1"/>
</dbReference>
<dbReference type="GO" id="GO:0003700">
    <property type="term" value="F:DNA-binding transcription factor activity"/>
    <property type="evidence" value="ECO:0007669"/>
    <property type="project" value="InterPro"/>
</dbReference>
<dbReference type="EMBL" id="BJUN01000002">
    <property type="protein sequence ID" value="GEK57751.1"/>
    <property type="molecule type" value="Genomic_DNA"/>
</dbReference>
<protein>
    <submittedName>
        <fullName evidence="6">Putative HTH-type transcriptional regulator YwbI</fullName>
    </submittedName>
</protein>
<dbReference type="AlphaFoldDB" id="A0A510Y4M6"/>
<dbReference type="Pfam" id="PF03466">
    <property type="entry name" value="LysR_substrate"/>
    <property type="match status" value="1"/>
</dbReference>
<name>A0A510Y4M6_MARHA</name>
<dbReference type="SUPFAM" id="SSF46785">
    <property type="entry name" value="Winged helix' DNA-binding domain"/>
    <property type="match status" value="1"/>
</dbReference>
<dbReference type="OrthoDB" id="9803735at2"/>
<evidence type="ECO:0000259" key="5">
    <source>
        <dbReference type="PROSITE" id="PS50931"/>
    </source>
</evidence>
<dbReference type="InterPro" id="IPR036390">
    <property type="entry name" value="WH_DNA-bd_sf"/>
</dbReference>
<organism evidence="6 7">
    <name type="scientific">Marinococcus halophilus</name>
    <dbReference type="NCBI Taxonomy" id="1371"/>
    <lineage>
        <taxon>Bacteria</taxon>
        <taxon>Bacillati</taxon>
        <taxon>Bacillota</taxon>
        <taxon>Bacilli</taxon>
        <taxon>Bacillales</taxon>
        <taxon>Bacillaceae</taxon>
        <taxon>Marinococcus</taxon>
    </lineage>
</organism>
<feature type="domain" description="HTH lysR-type" evidence="5">
    <location>
        <begin position="1"/>
        <end position="58"/>
    </location>
</feature>
<evidence type="ECO:0000256" key="1">
    <source>
        <dbReference type="ARBA" id="ARBA00009437"/>
    </source>
</evidence>
<dbReference type="PANTHER" id="PTHR30419">
    <property type="entry name" value="HTH-TYPE TRANSCRIPTIONAL REGULATOR YBHD"/>
    <property type="match status" value="1"/>
</dbReference>
<keyword evidence="4" id="KW-0804">Transcription</keyword>
<keyword evidence="2" id="KW-0805">Transcription regulation</keyword>
<accession>A0A510Y4M6</accession>
<dbReference type="Gene3D" id="1.10.10.10">
    <property type="entry name" value="Winged helix-like DNA-binding domain superfamily/Winged helix DNA-binding domain"/>
    <property type="match status" value="1"/>
</dbReference>
<dbReference type="InterPro" id="IPR000847">
    <property type="entry name" value="LysR_HTH_N"/>
</dbReference>
<comment type="similarity">
    <text evidence="1">Belongs to the LysR transcriptional regulatory family.</text>
</comment>
<dbReference type="PANTHER" id="PTHR30419:SF8">
    <property type="entry name" value="NITROGEN ASSIMILATION TRANSCRIPTIONAL ACTIVATOR-RELATED"/>
    <property type="match status" value="1"/>
</dbReference>
<gene>
    <name evidence="6" type="primary">ywbI</name>
    <name evidence="6" type="ORF">MHA01_06560</name>
</gene>
<dbReference type="InterPro" id="IPR036388">
    <property type="entry name" value="WH-like_DNA-bd_sf"/>
</dbReference>
<dbReference type="PRINTS" id="PR00039">
    <property type="entry name" value="HTHLYSR"/>
</dbReference>
<dbReference type="Pfam" id="PF00126">
    <property type="entry name" value="HTH_1"/>
    <property type="match status" value="1"/>
</dbReference>
<dbReference type="CDD" id="cd08438">
    <property type="entry name" value="PBP2_CidR"/>
    <property type="match status" value="1"/>
</dbReference>
<evidence type="ECO:0000256" key="4">
    <source>
        <dbReference type="ARBA" id="ARBA00023163"/>
    </source>
</evidence>
<reference evidence="6 7" key="1">
    <citation type="submission" date="2019-07" db="EMBL/GenBank/DDBJ databases">
        <title>Whole genome shotgun sequence of Marinococcus halophilus NBRC 102359.</title>
        <authorList>
            <person name="Hosoyama A."/>
            <person name="Uohara A."/>
            <person name="Ohji S."/>
            <person name="Ichikawa N."/>
        </authorList>
    </citation>
    <scope>NUCLEOTIDE SEQUENCE [LARGE SCALE GENOMIC DNA]</scope>
    <source>
        <strain evidence="6 7">NBRC 102359</strain>
    </source>
</reference>
<dbReference type="STRING" id="1371.GCA_900166605_00417"/>
<evidence type="ECO:0000256" key="3">
    <source>
        <dbReference type="ARBA" id="ARBA00023125"/>
    </source>
</evidence>
<comment type="caution">
    <text evidence="6">The sequence shown here is derived from an EMBL/GenBank/DDBJ whole genome shotgun (WGS) entry which is preliminary data.</text>
</comment>
<keyword evidence="7" id="KW-1185">Reference proteome</keyword>
<evidence type="ECO:0000313" key="6">
    <source>
        <dbReference type="EMBL" id="GEK57751.1"/>
    </source>
</evidence>